<evidence type="ECO:0000313" key="2">
    <source>
        <dbReference type="EMBL" id="AVK77151.1"/>
    </source>
</evidence>
<sequence>MANTRVAWDDPEFDAAVRMCAALQRDPPVALLPDDVERLAAYGRYARTPITGPWSPRAQCEALARVGGPAWASAIQAQLARPHGSLQRDYSDTTLLSSTLRPYPAKRRRLTPLQPQPEAPTTMQASMPTQASTVAYERTLPVELQDAIMRHLARVDPRTALALGASGRQQAEVLAALSASMRTGGTDTDPVRTAAALGVDDGSPIGVAIVLCILQGLAEFRVTQGIDTVPRSERDVWGAVTVPGQGHPSNLVERVALDDRIAGTRDRAQIWYQWLTTSPFGPTGQGNTRIERLYGPMRASFRDVGKFDVVDLLRMSQTGIEVGQGTAPPELSITAQPIASFVPPYTRLAVLLDCNVSAHELDEWATQGWLDDRVMPDQDVMEALGSSQAFENLARFVNEGVRAHLTRRCAVTRPDGRAVVPNFTDVFDLRLYLVPLDSHIVLMADIGTPRVQELLF</sequence>
<dbReference type="Proteomes" id="UP000249758">
    <property type="component" value="Segment"/>
</dbReference>
<dbReference type="EMBL" id="MG011691">
    <property type="protein sequence ID" value="AVK77151.1"/>
    <property type="molecule type" value="Genomic_DNA"/>
</dbReference>
<dbReference type="RefSeq" id="YP_009481147.1">
    <property type="nucleotide sequence ID" value="NC_037665.1"/>
</dbReference>
<organism evidence="2">
    <name type="scientific">Pandoravirus macleodensis</name>
    <dbReference type="NCBI Taxonomy" id="2107707"/>
    <lineage>
        <taxon>Viruses</taxon>
        <taxon>Pandoravirus</taxon>
    </lineage>
</organism>
<dbReference type="GeneID" id="36841606"/>
<feature type="compositionally biased region" description="Polar residues" evidence="1">
    <location>
        <begin position="119"/>
        <end position="129"/>
    </location>
</feature>
<evidence type="ECO:0000256" key="1">
    <source>
        <dbReference type="SAM" id="MobiDB-lite"/>
    </source>
</evidence>
<gene>
    <name evidence="2" type="ORF">pmac_cds_463</name>
</gene>
<reference evidence="2" key="1">
    <citation type="journal article" date="2018" name="Nat. Commun.">
        <title>Diversity and evolution of the emerging Pandoraviridae family.</title>
        <authorList>
            <person name="Legendre M."/>
            <person name="Fabre E."/>
            <person name="Poirot O."/>
            <person name="Jeudy S."/>
            <person name="Lartigue A."/>
            <person name="Alempic J.M."/>
            <person name="Beucher L."/>
            <person name="Philippe N."/>
            <person name="Bertaux L."/>
            <person name="Christo-Foroux E."/>
            <person name="Labadie K."/>
            <person name="Coute Y."/>
            <person name="Abergel C."/>
            <person name="Claverie J.M."/>
        </authorList>
    </citation>
    <scope>NUCLEOTIDE SEQUENCE [LARGE SCALE GENOMIC DNA]</scope>
    <source>
        <strain evidence="2">Macleodensis</strain>
    </source>
</reference>
<proteinExistence type="predicted"/>
<accession>A0A2U7UGL3</accession>
<dbReference type="KEGG" id="vg:36841606"/>
<protein>
    <submittedName>
        <fullName evidence="2">Uncharacterized protein</fullName>
    </submittedName>
</protein>
<name>A0A2U7UGL3_9VIRU</name>
<feature type="region of interest" description="Disordered" evidence="1">
    <location>
        <begin position="107"/>
        <end position="129"/>
    </location>
</feature>